<dbReference type="RefSeq" id="WP_377557883.1">
    <property type="nucleotide sequence ID" value="NZ_JBHUHQ010000017.1"/>
</dbReference>
<protein>
    <submittedName>
        <fullName evidence="2">GNAT family N-acetyltransferase</fullName>
        <ecNumber evidence="2">2.3.1.-</ecNumber>
    </submittedName>
</protein>
<dbReference type="EC" id="2.3.1.-" evidence="2"/>
<dbReference type="CDD" id="cd04301">
    <property type="entry name" value="NAT_SF"/>
    <property type="match status" value="1"/>
</dbReference>
<dbReference type="SUPFAM" id="SSF55729">
    <property type="entry name" value="Acyl-CoA N-acyltransferases (Nat)"/>
    <property type="match status" value="1"/>
</dbReference>
<dbReference type="PANTHER" id="PTHR31435:SF10">
    <property type="entry name" value="BSR4717 PROTEIN"/>
    <property type="match status" value="1"/>
</dbReference>
<keyword evidence="2" id="KW-0808">Transferase</keyword>
<dbReference type="PROSITE" id="PS51729">
    <property type="entry name" value="GNAT_YJDJ"/>
    <property type="match status" value="1"/>
</dbReference>
<reference evidence="3" key="1">
    <citation type="journal article" date="2019" name="Int. J. Syst. Evol. Microbiol.">
        <title>The Global Catalogue of Microorganisms (GCM) 10K type strain sequencing project: providing services to taxonomists for standard genome sequencing and annotation.</title>
        <authorList>
            <consortium name="The Broad Institute Genomics Platform"/>
            <consortium name="The Broad Institute Genome Sequencing Center for Infectious Disease"/>
            <person name="Wu L."/>
            <person name="Ma J."/>
        </authorList>
    </citation>
    <scope>NUCLEOTIDE SEQUENCE [LARGE SCALE GENOMIC DNA]</scope>
    <source>
        <strain evidence="3">R28</strain>
    </source>
</reference>
<dbReference type="Proteomes" id="UP001597383">
    <property type="component" value="Unassembled WGS sequence"/>
</dbReference>
<proteinExistence type="predicted"/>
<organism evidence="2 3">
    <name type="scientific">Ornithinibacillus salinisoli</name>
    <dbReference type="NCBI Taxonomy" id="1848459"/>
    <lineage>
        <taxon>Bacteria</taxon>
        <taxon>Bacillati</taxon>
        <taxon>Bacillota</taxon>
        <taxon>Bacilli</taxon>
        <taxon>Bacillales</taxon>
        <taxon>Bacillaceae</taxon>
        <taxon>Ornithinibacillus</taxon>
    </lineage>
</organism>
<dbReference type="Pfam" id="PF14542">
    <property type="entry name" value="Acetyltransf_CG"/>
    <property type="match status" value="1"/>
</dbReference>
<keyword evidence="2" id="KW-0012">Acyltransferase</keyword>
<evidence type="ECO:0000259" key="1">
    <source>
        <dbReference type="PROSITE" id="PS51729"/>
    </source>
</evidence>
<dbReference type="Gene3D" id="3.40.630.30">
    <property type="match status" value="1"/>
</dbReference>
<sequence>MHTIKKGTNKFYIGETEERSKAEITFNEQDGSVIVIDHTYVADDLRGQGVAGELVDRVVSYAREHGKKINPECSYAKSKMEKTSTYRDVLV</sequence>
<name>A0ABW4W4L2_9BACI</name>
<dbReference type="InterPro" id="IPR045057">
    <property type="entry name" value="Gcn5-rel_NAT"/>
</dbReference>
<gene>
    <name evidence="2" type="ORF">ACFSJF_13245</name>
</gene>
<feature type="domain" description="N-acetyltransferase" evidence="1">
    <location>
        <begin position="3"/>
        <end position="91"/>
    </location>
</feature>
<dbReference type="GO" id="GO:0016746">
    <property type="term" value="F:acyltransferase activity"/>
    <property type="evidence" value="ECO:0007669"/>
    <property type="project" value="UniProtKB-KW"/>
</dbReference>
<accession>A0ABW4W4L2</accession>
<dbReference type="InterPro" id="IPR016181">
    <property type="entry name" value="Acyl_CoA_acyltransferase"/>
</dbReference>
<dbReference type="EMBL" id="JBHUHQ010000017">
    <property type="protein sequence ID" value="MFD2045240.1"/>
    <property type="molecule type" value="Genomic_DNA"/>
</dbReference>
<evidence type="ECO:0000313" key="3">
    <source>
        <dbReference type="Proteomes" id="UP001597383"/>
    </source>
</evidence>
<evidence type="ECO:0000313" key="2">
    <source>
        <dbReference type="EMBL" id="MFD2045240.1"/>
    </source>
</evidence>
<dbReference type="InterPro" id="IPR031165">
    <property type="entry name" value="GNAT_YJDJ"/>
</dbReference>
<keyword evidence="3" id="KW-1185">Reference proteome</keyword>
<dbReference type="PANTHER" id="PTHR31435">
    <property type="entry name" value="PROTEIN NATD1"/>
    <property type="match status" value="1"/>
</dbReference>
<comment type="caution">
    <text evidence="2">The sequence shown here is derived from an EMBL/GenBank/DDBJ whole genome shotgun (WGS) entry which is preliminary data.</text>
</comment>